<reference evidence="10" key="1">
    <citation type="submission" date="2017-11" db="EMBL/GenBank/DDBJ databases">
        <title>The draft genome sequence of Chromatocurvus sp. F02.</title>
        <authorList>
            <person name="Du Z.-J."/>
            <person name="Chang Y.-Q."/>
        </authorList>
    </citation>
    <scope>NUCLEOTIDE SEQUENCE [LARGE SCALE GENOMIC DNA]</scope>
    <source>
        <strain evidence="10">F02</strain>
    </source>
</reference>
<keyword evidence="1" id="KW-0547">Nucleotide-binding</keyword>
<dbReference type="Pfam" id="PF02954">
    <property type="entry name" value="HTH_8"/>
    <property type="match status" value="1"/>
</dbReference>
<evidence type="ECO:0000313" key="9">
    <source>
        <dbReference type="EMBL" id="PLW83976.1"/>
    </source>
</evidence>
<dbReference type="InterPro" id="IPR058031">
    <property type="entry name" value="AAA_lid_NorR"/>
</dbReference>
<keyword evidence="2" id="KW-0067">ATP-binding</keyword>
<dbReference type="PRINTS" id="PR01590">
    <property type="entry name" value="HTHFIS"/>
</dbReference>
<dbReference type="InterPro" id="IPR027417">
    <property type="entry name" value="P-loop_NTPase"/>
</dbReference>
<dbReference type="InterPro" id="IPR025944">
    <property type="entry name" value="Sigma_54_int_dom_CS"/>
</dbReference>
<dbReference type="EMBL" id="PKLZ01000001">
    <property type="protein sequence ID" value="PLW83976.1"/>
    <property type="molecule type" value="Genomic_DNA"/>
</dbReference>
<feature type="modified residue" description="4-aspartylphosphate" evidence="6">
    <location>
        <position position="54"/>
    </location>
</feature>
<dbReference type="PROSITE" id="PS00676">
    <property type="entry name" value="SIGMA54_INTERACT_2"/>
    <property type="match status" value="1"/>
</dbReference>
<dbReference type="PROSITE" id="PS50045">
    <property type="entry name" value="SIGMA54_INTERACT_4"/>
    <property type="match status" value="1"/>
</dbReference>
<dbReference type="Pfam" id="PF00158">
    <property type="entry name" value="Sigma54_activat"/>
    <property type="match status" value="1"/>
</dbReference>
<dbReference type="PROSITE" id="PS00688">
    <property type="entry name" value="SIGMA54_INTERACT_3"/>
    <property type="match status" value="1"/>
</dbReference>
<accession>A0A2N5Y6G3</accession>
<organism evidence="9 10">
    <name type="scientific">Kineobactrum sediminis</name>
    <dbReference type="NCBI Taxonomy" id="1905677"/>
    <lineage>
        <taxon>Bacteria</taxon>
        <taxon>Pseudomonadati</taxon>
        <taxon>Pseudomonadota</taxon>
        <taxon>Gammaproteobacteria</taxon>
        <taxon>Cellvibrionales</taxon>
        <taxon>Halieaceae</taxon>
        <taxon>Kineobactrum</taxon>
    </lineage>
</organism>
<dbReference type="InterPro" id="IPR002078">
    <property type="entry name" value="Sigma_54_int"/>
</dbReference>
<dbReference type="Proteomes" id="UP000234845">
    <property type="component" value="Unassembled WGS sequence"/>
</dbReference>
<dbReference type="SUPFAM" id="SSF46689">
    <property type="entry name" value="Homeodomain-like"/>
    <property type="match status" value="1"/>
</dbReference>
<dbReference type="PANTHER" id="PTHR32071:SF21">
    <property type="entry name" value="TRANSCRIPTIONAL REGULATORY PROTEIN FLGR"/>
    <property type="match status" value="1"/>
</dbReference>
<sequence length="453" mass="49285">MSGFCVRLVEDDADLRQALNDTLAIGGFTVIAVDDPCKALDVLARQPISLVLSDIQMEPWSGLELLARIRRQYRDIPVVLMTAFGTVPQAVEAIRQGAMDYRVKPVEAQDLLGLVSRFRDRPSSSRELVAVDRRSLELKTIAGKVARADISVLLTGPSGSGKEVFARYIHDVSERAPYPFVAVNCAAIPDQMLEAELFGHEKGAFTGAVRTRLGKFEAAEGGTLLLDEISEMDLGLQAKLLRVLQERELERLGGNRLIRLDVRVIATTNRDLAAAVAAGRFREDLYYRLNVFPLQLPSLRERPGDIEPLAKRALAMHFRGVGAGPALTRPALDRLQQHDWPGNVRELENVIQRALVLAPASAELSADDLFFEGPPASAAAAAPPDAGTLQAALEDRESNAIVAVLREEGGHRGRAAERLGISPRTLRYKLTRIRNSGITIPGDAGTKFAAAGQ</sequence>
<name>A0A2N5Y6G3_9GAMM</name>
<evidence type="ECO:0000256" key="4">
    <source>
        <dbReference type="ARBA" id="ARBA00023125"/>
    </source>
</evidence>
<dbReference type="InterPro" id="IPR011006">
    <property type="entry name" value="CheY-like_superfamily"/>
</dbReference>
<evidence type="ECO:0000256" key="6">
    <source>
        <dbReference type="PROSITE-ProRule" id="PRU00169"/>
    </source>
</evidence>
<dbReference type="SMART" id="SM00448">
    <property type="entry name" value="REC"/>
    <property type="match status" value="1"/>
</dbReference>
<protein>
    <submittedName>
        <fullName evidence="9">Sigma-54-dependent Fis family transcriptional regulator</fullName>
    </submittedName>
</protein>
<dbReference type="GO" id="GO:0000160">
    <property type="term" value="P:phosphorelay signal transduction system"/>
    <property type="evidence" value="ECO:0007669"/>
    <property type="project" value="InterPro"/>
</dbReference>
<dbReference type="InterPro" id="IPR001789">
    <property type="entry name" value="Sig_transdc_resp-reg_receiver"/>
</dbReference>
<keyword evidence="10" id="KW-1185">Reference proteome</keyword>
<keyword evidence="5" id="KW-0804">Transcription</keyword>
<evidence type="ECO:0000313" key="10">
    <source>
        <dbReference type="Proteomes" id="UP000234845"/>
    </source>
</evidence>
<dbReference type="FunFam" id="3.40.50.300:FF:000006">
    <property type="entry name" value="DNA-binding transcriptional regulator NtrC"/>
    <property type="match status" value="1"/>
</dbReference>
<proteinExistence type="predicted"/>
<feature type="domain" description="Sigma-54 factor interaction" evidence="7">
    <location>
        <begin position="128"/>
        <end position="356"/>
    </location>
</feature>
<dbReference type="PROSITE" id="PS50110">
    <property type="entry name" value="RESPONSE_REGULATORY"/>
    <property type="match status" value="1"/>
</dbReference>
<evidence type="ECO:0000259" key="7">
    <source>
        <dbReference type="PROSITE" id="PS50045"/>
    </source>
</evidence>
<dbReference type="Pfam" id="PF25601">
    <property type="entry name" value="AAA_lid_14"/>
    <property type="match status" value="1"/>
</dbReference>
<dbReference type="Gene3D" id="3.40.50.300">
    <property type="entry name" value="P-loop containing nucleotide triphosphate hydrolases"/>
    <property type="match status" value="1"/>
</dbReference>
<keyword evidence="3" id="KW-0805">Transcription regulation</keyword>
<gene>
    <name evidence="9" type="ORF">CWI75_01080</name>
</gene>
<dbReference type="Gene3D" id="1.10.10.60">
    <property type="entry name" value="Homeodomain-like"/>
    <property type="match status" value="1"/>
</dbReference>
<dbReference type="RefSeq" id="WP_101519613.1">
    <property type="nucleotide sequence ID" value="NZ_PKLZ01000001.1"/>
</dbReference>
<dbReference type="GO" id="GO:0005524">
    <property type="term" value="F:ATP binding"/>
    <property type="evidence" value="ECO:0007669"/>
    <property type="project" value="UniProtKB-KW"/>
</dbReference>
<dbReference type="GO" id="GO:0006355">
    <property type="term" value="P:regulation of DNA-templated transcription"/>
    <property type="evidence" value="ECO:0007669"/>
    <property type="project" value="InterPro"/>
</dbReference>
<dbReference type="OrthoDB" id="9804019at2"/>
<dbReference type="Pfam" id="PF00072">
    <property type="entry name" value="Response_reg"/>
    <property type="match status" value="1"/>
</dbReference>
<evidence type="ECO:0000259" key="8">
    <source>
        <dbReference type="PROSITE" id="PS50110"/>
    </source>
</evidence>
<dbReference type="SMART" id="SM00382">
    <property type="entry name" value="AAA"/>
    <property type="match status" value="1"/>
</dbReference>
<dbReference type="InterPro" id="IPR003593">
    <property type="entry name" value="AAA+_ATPase"/>
</dbReference>
<evidence type="ECO:0000256" key="5">
    <source>
        <dbReference type="ARBA" id="ARBA00023163"/>
    </source>
</evidence>
<dbReference type="InterPro" id="IPR002197">
    <property type="entry name" value="HTH_Fis"/>
</dbReference>
<dbReference type="SUPFAM" id="SSF52540">
    <property type="entry name" value="P-loop containing nucleoside triphosphate hydrolases"/>
    <property type="match status" value="1"/>
</dbReference>
<dbReference type="SUPFAM" id="SSF52172">
    <property type="entry name" value="CheY-like"/>
    <property type="match status" value="1"/>
</dbReference>
<dbReference type="Gene3D" id="3.40.50.2300">
    <property type="match status" value="1"/>
</dbReference>
<dbReference type="Gene3D" id="1.10.8.60">
    <property type="match status" value="1"/>
</dbReference>
<evidence type="ECO:0000256" key="3">
    <source>
        <dbReference type="ARBA" id="ARBA00023015"/>
    </source>
</evidence>
<keyword evidence="4" id="KW-0238">DNA-binding</keyword>
<evidence type="ECO:0000256" key="1">
    <source>
        <dbReference type="ARBA" id="ARBA00022741"/>
    </source>
</evidence>
<dbReference type="PANTHER" id="PTHR32071">
    <property type="entry name" value="TRANSCRIPTIONAL REGULATORY PROTEIN"/>
    <property type="match status" value="1"/>
</dbReference>
<dbReference type="CDD" id="cd00009">
    <property type="entry name" value="AAA"/>
    <property type="match status" value="1"/>
</dbReference>
<feature type="domain" description="Response regulatory" evidence="8">
    <location>
        <begin position="5"/>
        <end position="119"/>
    </location>
</feature>
<dbReference type="InterPro" id="IPR009057">
    <property type="entry name" value="Homeodomain-like_sf"/>
</dbReference>
<keyword evidence="6" id="KW-0597">Phosphoprotein</keyword>
<dbReference type="InterPro" id="IPR025943">
    <property type="entry name" value="Sigma_54_int_dom_ATP-bd_2"/>
</dbReference>
<dbReference type="AlphaFoldDB" id="A0A2N5Y6G3"/>
<comment type="caution">
    <text evidence="9">The sequence shown here is derived from an EMBL/GenBank/DDBJ whole genome shotgun (WGS) entry which is preliminary data.</text>
</comment>
<dbReference type="GO" id="GO:0043565">
    <property type="term" value="F:sequence-specific DNA binding"/>
    <property type="evidence" value="ECO:0007669"/>
    <property type="project" value="InterPro"/>
</dbReference>
<evidence type="ECO:0000256" key="2">
    <source>
        <dbReference type="ARBA" id="ARBA00022840"/>
    </source>
</evidence>